<dbReference type="PANTHER" id="PTHR47481:SF10">
    <property type="entry name" value="COPIA-LIKE POLYPROTEIN_RETROTRANSPOSON"/>
    <property type="match status" value="1"/>
</dbReference>
<name>A0A6A3AQX9_HIBSY</name>
<dbReference type="OrthoDB" id="1699318at2759"/>
<accession>A0A6A3AQX9</accession>
<dbReference type="GO" id="GO:0006508">
    <property type="term" value="P:proteolysis"/>
    <property type="evidence" value="ECO:0007669"/>
    <property type="project" value="UniProtKB-KW"/>
</dbReference>
<dbReference type="AlphaFoldDB" id="A0A6A3AQX9"/>
<keyword evidence="3" id="KW-1185">Reference proteome</keyword>
<proteinExistence type="predicted"/>
<dbReference type="GO" id="GO:0008233">
    <property type="term" value="F:peptidase activity"/>
    <property type="evidence" value="ECO:0007669"/>
    <property type="project" value="UniProtKB-KW"/>
</dbReference>
<dbReference type="Pfam" id="PF14223">
    <property type="entry name" value="Retrotran_gag_2"/>
    <property type="match status" value="1"/>
</dbReference>
<dbReference type="EMBL" id="VEPZ02000980">
    <property type="protein sequence ID" value="KAE8705655.1"/>
    <property type="molecule type" value="Genomic_DNA"/>
</dbReference>
<organism evidence="2 3">
    <name type="scientific">Hibiscus syriacus</name>
    <name type="common">Rose of Sharon</name>
    <dbReference type="NCBI Taxonomy" id="106335"/>
    <lineage>
        <taxon>Eukaryota</taxon>
        <taxon>Viridiplantae</taxon>
        <taxon>Streptophyta</taxon>
        <taxon>Embryophyta</taxon>
        <taxon>Tracheophyta</taxon>
        <taxon>Spermatophyta</taxon>
        <taxon>Magnoliopsida</taxon>
        <taxon>eudicotyledons</taxon>
        <taxon>Gunneridae</taxon>
        <taxon>Pentapetalae</taxon>
        <taxon>rosids</taxon>
        <taxon>malvids</taxon>
        <taxon>Malvales</taxon>
        <taxon>Malvaceae</taxon>
        <taxon>Malvoideae</taxon>
        <taxon>Hibiscus</taxon>
    </lineage>
</organism>
<keyword evidence="2" id="KW-0645">Protease</keyword>
<evidence type="ECO:0000313" key="2">
    <source>
        <dbReference type="EMBL" id="KAE8705655.1"/>
    </source>
</evidence>
<protein>
    <submittedName>
        <fullName evidence="2">Aspartic protease</fullName>
    </submittedName>
</protein>
<keyword evidence="2" id="KW-0378">Hydrolase</keyword>
<feature type="compositionally biased region" description="Gly residues" evidence="1">
    <location>
        <begin position="267"/>
        <end position="283"/>
    </location>
</feature>
<dbReference type="Proteomes" id="UP000436088">
    <property type="component" value="Unassembled WGS sequence"/>
</dbReference>
<sequence>MAPTSSSSSFHHALVVSNIKTHVPIILEMENVQYTNWAELFKVHYRSHKVLYNIIPPKSKDGKATESTTLSQEEQELWDTLDAVVVQWIYSTISTDLLNTVIEADVSAMSLWNRLRDLFQDNENSRVVSLEHEFNNTYLKDFSSVSVYCQHLKILSDQLKNVGAPVSNNHLVLRTVGGLTPAYKGVASVIRHKNVLPPFYEVRSMFALEETSMKEVTADDTMMVTNHDTDEISNHPPLGRARGKQNKHCDNKNRKPTSSGVQTPGARRGGNRGGGPNLDGGQQGPMQPPWAMPP</sequence>
<comment type="caution">
    <text evidence="2">The sequence shown here is derived from an EMBL/GenBank/DDBJ whole genome shotgun (WGS) entry which is preliminary data.</text>
</comment>
<dbReference type="PANTHER" id="PTHR47481">
    <property type="match status" value="1"/>
</dbReference>
<evidence type="ECO:0000256" key="1">
    <source>
        <dbReference type="SAM" id="MobiDB-lite"/>
    </source>
</evidence>
<feature type="region of interest" description="Disordered" evidence="1">
    <location>
        <begin position="227"/>
        <end position="294"/>
    </location>
</feature>
<reference evidence="2" key="1">
    <citation type="submission" date="2019-09" db="EMBL/GenBank/DDBJ databases">
        <title>Draft genome information of white flower Hibiscus syriacus.</title>
        <authorList>
            <person name="Kim Y.-M."/>
        </authorList>
    </citation>
    <scope>NUCLEOTIDE SEQUENCE [LARGE SCALE GENOMIC DNA]</scope>
    <source>
        <strain evidence="2">YM2019G1</strain>
    </source>
</reference>
<evidence type="ECO:0000313" key="3">
    <source>
        <dbReference type="Proteomes" id="UP000436088"/>
    </source>
</evidence>
<gene>
    <name evidence="2" type="ORF">F3Y22_tig00110419pilonHSYRG00151</name>
</gene>